<dbReference type="GeneID" id="9752531"/>
<dbReference type="PANTHER" id="PTHR48108">
    <property type="entry name" value="CBS DOMAIN-CONTAINING PROTEIN CBSX2, CHLOROPLASTIC"/>
    <property type="match status" value="1"/>
</dbReference>
<keyword evidence="1" id="KW-0677">Repeat</keyword>
<dbReference type="Pfam" id="PF00571">
    <property type="entry name" value="CBS"/>
    <property type="match status" value="2"/>
</dbReference>
<dbReference type="AlphaFoldDB" id="E1QTQ6"/>
<proteinExistence type="predicted"/>
<dbReference type="Proteomes" id="UP000006681">
    <property type="component" value="Chromosome"/>
</dbReference>
<name>E1QTQ6_VULDI</name>
<reference evidence="4 5" key="1">
    <citation type="journal article" date="2010" name="Stand. Genomic Sci.">
        <title>Complete genome sequence of Vulcanisaeta distributa type strain (IC-017).</title>
        <authorList>
            <person name="Mavromatis K."/>
            <person name="Sikorski J."/>
            <person name="Pabst E."/>
            <person name="Teshima H."/>
            <person name="Lapidus A."/>
            <person name="Lucas S."/>
            <person name="Nolan M."/>
            <person name="Glavina Del Rio T."/>
            <person name="Cheng J.F."/>
            <person name="Bruce D."/>
            <person name="Goodwin L."/>
            <person name="Pitluck S."/>
            <person name="Liolios K."/>
            <person name="Ivanova N."/>
            <person name="Mikhailova N."/>
            <person name="Pati A."/>
            <person name="Chen A."/>
            <person name="Palaniappan K."/>
            <person name="Land M."/>
            <person name="Hauser L."/>
            <person name="Chang Y.J."/>
            <person name="Jeffries C.D."/>
            <person name="Rohde M."/>
            <person name="Spring S."/>
            <person name="Goker M."/>
            <person name="Wirth R."/>
            <person name="Woyke T."/>
            <person name="Bristow J."/>
            <person name="Eisen J.A."/>
            <person name="Markowitz V."/>
            <person name="Hugenholtz P."/>
            <person name="Klenk H.P."/>
            <person name="Kyrpides N.C."/>
        </authorList>
    </citation>
    <scope>NUCLEOTIDE SEQUENCE [LARGE SCALE GENOMIC DNA]</scope>
    <source>
        <strain evidence="5">DSM 14429 / JCM 11212 / NBRC 100878 / IC-017</strain>
    </source>
</reference>
<sequence>MSTTVDKVLRRKEVIINAKASVRDAIELMIRENTDYLLVVDDGGKAVGIVTASDILRTIGKVGNLNVSVGQCCSFNRLVSVRLSDSIYRAAMLMSEYGVKHLLVVDDRGNPCGVLTSDDVICEDRIISRMAELAMPKQSEEYYGAD</sequence>
<evidence type="ECO:0000259" key="3">
    <source>
        <dbReference type="PROSITE" id="PS51371"/>
    </source>
</evidence>
<evidence type="ECO:0000313" key="5">
    <source>
        <dbReference type="Proteomes" id="UP000006681"/>
    </source>
</evidence>
<dbReference type="PROSITE" id="PS51371">
    <property type="entry name" value="CBS"/>
    <property type="match status" value="2"/>
</dbReference>
<dbReference type="PANTHER" id="PTHR48108:SF26">
    <property type="entry name" value="CBS DOMAIN-CONTAINING PROTEIN DDB_G0289609"/>
    <property type="match status" value="1"/>
</dbReference>
<dbReference type="HOGENOM" id="CLU_040681_12_1_2"/>
<dbReference type="OrthoDB" id="43333at2157"/>
<keyword evidence="2" id="KW-0129">CBS domain</keyword>
<keyword evidence="5" id="KW-1185">Reference proteome</keyword>
<dbReference type="InterPro" id="IPR046342">
    <property type="entry name" value="CBS_dom_sf"/>
</dbReference>
<reference evidence="5" key="2">
    <citation type="journal article" date="2010" name="Stand. Genomic Sci.">
        <title>Complete genome sequence of Vulcanisaeta distributa type strain (IC-017T).</title>
        <authorList>
            <person name="Mavromatis K."/>
            <person name="Sikorski J."/>
            <person name="Pabst E."/>
            <person name="Teshima H."/>
            <person name="Lapidus A."/>
            <person name="Lucas S."/>
            <person name="Nolan M."/>
            <person name="Glavina Del Rio T."/>
            <person name="Cheng J."/>
            <person name="Bruce D."/>
            <person name="Goodwin L."/>
            <person name="Pitluck S."/>
            <person name="Liolios K."/>
            <person name="Ivanova N."/>
            <person name="Mikhailova N."/>
            <person name="Pati A."/>
            <person name="Chen A."/>
            <person name="Palaniappan K."/>
            <person name="Land M."/>
            <person name="Hauser L."/>
            <person name="Chang Y."/>
            <person name="Jeffries C."/>
            <person name="Rohde M."/>
            <person name="Spring S."/>
            <person name="Goker M."/>
            <person name="Wirth R."/>
            <person name="Woyke T."/>
            <person name="Bristow J."/>
            <person name="Eisen J."/>
            <person name="Markowitz V."/>
            <person name="Hugenholtz P."/>
            <person name="Klenk H."/>
            <person name="Kyrpides N."/>
        </authorList>
    </citation>
    <scope>NUCLEOTIDE SEQUENCE [LARGE SCALE GENOMIC DNA]</scope>
    <source>
        <strain evidence="5">DSM 14429 / JCM 11212 / NBRC 100878 / IC-017</strain>
    </source>
</reference>
<feature type="domain" description="CBS" evidence="3">
    <location>
        <begin position="9"/>
        <end position="67"/>
    </location>
</feature>
<feature type="domain" description="CBS" evidence="3">
    <location>
        <begin position="73"/>
        <end position="132"/>
    </location>
</feature>
<accession>E1QTQ6</accession>
<dbReference type="STRING" id="572478.Vdis_1594"/>
<evidence type="ECO:0000313" key="4">
    <source>
        <dbReference type="EMBL" id="ADN50973.1"/>
    </source>
</evidence>
<protein>
    <submittedName>
        <fullName evidence="4">Putative signal transduction protein with CBS domains</fullName>
    </submittedName>
</protein>
<dbReference type="SMART" id="SM00116">
    <property type="entry name" value="CBS"/>
    <property type="match status" value="2"/>
</dbReference>
<dbReference type="Gene3D" id="3.10.580.10">
    <property type="entry name" value="CBS-domain"/>
    <property type="match status" value="1"/>
</dbReference>
<organism evidence="4 5">
    <name type="scientific">Vulcanisaeta distributa (strain DSM 14429 / JCM 11212 / NBRC 100878 / IC-017)</name>
    <dbReference type="NCBI Taxonomy" id="572478"/>
    <lineage>
        <taxon>Archaea</taxon>
        <taxon>Thermoproteota</taxon>
        <taxon>Thermoprotei</taxon>
        <taxon>Thermoproteales</taxon>
        <taxon>Thermoproteaceae</taxon>
        <taxon>Vulcanisaeta</taxon>
    </lineage>
</organism>
<dbReference type="SUPFAM" id="SSF54631">
    <property type="entry name" value="CBS-domain pair"/>
    <property type="match status" value="1"/>
</dbReference>
<dbReference type="RefSeq" id="WP_013336698.1">
    <property type="nucleotide sequence ID" value="NC_014537.1"/>
</dbReference>
<dbReference type="EMBL" id="CP002100">
    <property type="protein sequence ID" value="ADN50973.1"/>
    <property type="molecule type" value="Genomic_DNA"/>
</dbReference>
<dbReference type="eggNOG" id="arCOG00606">
    <property type="taxonomic scope" value="Archaea"/>
</dbReference>
<dbReference type="KEGG" id="vdi:Vdis_1594"/>
<evidence type="ECO:0000256" key="1">
    <source>
        <dbReference type="ARBA" id="ARBA00022737"/>
    </source>
</evidence>
<dbReference type="InterPro" id="IPR000644">
    <property type="entry name" value="CBS_dom"/>
</dbReference>
<evidence type="ECO:0000256" key="2">
    <source>
        <dbReference type="PROSITE-ProRule" id="PRU00703"/>
    </source>
</evidence>
<dbReference type="InterPro" id="IPR051462">
    <property type="entry name" value="CBS_domain-containing"/>
</dbReference>
<gene>
    <name evidence="4" type="ordered locus">Vdis_1594</name>
</gene>